<dbReference type="SMART" id="SM00448">
    <property type="entry name" value="REC"/>
    <property type="match status" value="1"/>
</dbReference>
<dbReference type="CDD" id="cd00082">
    <property type="entry name" value="HisKA"/>
    <property type="match status" value="1"/>
</dbReference>
<dbReference type="PROSITE" id="PS50109">
    <property type="entry name" value="HIS_KIN"/>
    <property type="match status" value="1"/>
</dbReference>
<evidence type="ECO:0000259" key="9">
    <source>
        <dbReference type="PROSITE" id="PS50109"/>
    </source>
</evidence>
<evidence type="ECO:0000256" key="7">
    <source>
        <dbReference type="PROSITE-ProRule" id="PRU00169"/>
    </source>
</evidence>
<keyword evidence="3 7" id="KW-0597">Phosphoprotein</keyword>
<dbReference type="InterPro" id="IPR011006">
    <property type="entry name" value="CheY-like_superfamily"/>
</dbReference>
<comment type="caution">
    <text evidence="11">The sequence shown here is derived from an EMBL/GenBank/DDBJ whole genome shotgun (WGS) entry which is preliminary data.</text>
</comment>
<proteinExistence type="predicted"/>
<keyword evidence="8" id="KW-0812">Transmembrane</keyword>
<feature type="domain" description="Response regulatory" evidence="10">
    <location>
        <begin position="469"/>
        <end position="583"/>
    </location>
</feature>
<organism evidence="11 12">
    <name type="scientific">Simiduia aestuariiviva</name>
    <dbReference type="NCBI Taxonomy" id="1510459"/>
    <lineage>
        <taxon>Bacteria</taxon>
        <taxon>Pseudomonadati</taxon>
        <taxon>Pseudomonadota</taxon>
        <taxon>Gammaproteobacteria</taxon>
        <taxon>Cellvibrionales</taxon>
        <taxon>Cellvibrionaceae</taxon>
        <taxon>Simiduia</taxon>
    </lineage>
</organism>
<dbReference type="Proteomes" id="UP000559987">
    <property type="component" value="Unassembled WGS sequence"/>
</dbReference>
<dbReference type="InterPro" id="IPR003594">
    <property type="entry name" value="HATPase_dom"/>
</dbReference>
<feature type="transmembrane region" description="Helical" evidence="8">
    <location>
        <begin position="124"/>
        <end position="150"/>
    </location>
</feature>
<dbReference type="InterPro" id="IPR036097">
    <property type="entry name" value="HisK_dim/P_sf"/>
</dbReference>
<evidence type="ECO:0000256" key="3">
    <source>
        <dbReference type="ARBA" id="ARBA00022553"/>
    </source>
</evidence>
<dbReference type="InterPro" id="IPR001789">
    <property type="entry name" value="Sig_transdc_resp-reg_receiver"/>
</dbReference>
<evidence type="ECO:0000256" key="1">
    <source>
        <dbReference type="ARBA" id="ARBA00000085"/>
    </source>
</evidence>
<dbReference type="Gene3D" id="3.30.565.10">
    <property type="entry name" value="Histidine kinase-like ATPase, C-terminal domain"/>
    <property type="match status" value="1"/>
</dbReference>
<dbReference type="PROSITE" id="PS50110">
    <property type="entry name" value="RESPONSE_REGULATORY"/>
    <property type="match status" value="1"/>
</dbReference>
<feature type="transmembrane region" description="Helical" evidence="8">
    <location>
        <begin position="93"/>
        <end position="112"/>
    </location>
</feature>
<evidence type="ECO:0000256" key="6">
    <source>
        <dbReference type="ARBA" id="ARBA00023012"/>
    </source>
</evidence>
<feature type="modified residue" description="4-aspartylphosphate" evidence="7">
    <location>
        <position position="518"/>
    </location>
</feature>
<dbReference type="Gene3D" id="1.10.287.130">
    <property type="match status" value="1"/>
</dbReference>
<keyword evidence="8" id="KW-1133">Transmembrane helix</keyword>
<dbReference type="AlphaFoldDB" id="A0A839UL55"/>
<evidence type="ECO:0000256" key="4">
    <source>
        <dbReference type="ARBA" id="ARBA00022679"/>
    </source>
</evidence>
<dbReference type="PRINTS" id="PR00344">
    <property type="entry name" value="BCTRLSENSOR"/>
</dbReference>
<dbReference type="InterPro" id="IPR036890">
    <property type="entry name" value="HATPase_C_sf"/>
</dbReference>
<keyword evidence="5 11" id="KW-0418">Kinase</keyword>
<dbReference type="SMART" id="SM00387">
    <property type="entry name" value="HATPase_c"/>
    <property type="match status" value="1"/>
</dbReference>
<dbReference type="SUPFAM" id="SSF47384">
    <property type="entry name" value="Homodimeric domain of signal transducing histidine kinase"/>
    <property type="match status" value="1"/>
</dbReference>
<dbReference type="RefSeq" id="WP_183907915.1">
    <property type="nucleotide sequence ID" value="NZ_JACHXZ010000001.1"/>
</dbReference>
<feature type="domain" description="Histidine kinase" evidence="9">
    <location>
        <begin position="234"/>
        <end position="448"/>
    </location>
</feature>
<evidence type="ECO:0000313" key="12">
    <source>
        <dbReference type="Proteomes" id="UP000559987"/>
    </source>
</evidence>
<evidence type="ECO:0000313" key="11">
    <source>
        <dbReference type="EMBL" id="MBB3167309.1"/>
    </source>
</evidence>
<keyword evidence="12" id="KW-1185">Reference proteome</keyword>
<dbReference type="SMART" id="SM00388">
    <property type="entry name" value="HisKA"/>
    <property type="match status" value="1"/>
</dbReference>
<name>A0A839UL55_9GAMM</name>
<dbReference type="PANTHER" id="PTHR43711:SF1">
    <property type="entry name" value="HISTIDINE KINASE 1"/>
    <property type="match status" value="1"/>
</dbReference>
<dbReference type="SUPFAM" id="SSF55874">
    <property type="entry name" value="ATPase domain of HSP90 chaperone/DNA topoisomerase II/histidine kinase"/>
    <property type="match status" value="1"/>
</dbReference>
<keyword evidence="8" id="KW-0472">Membrane</keyword>
<feature type="transmembrane region" description="Helical" evidence="8">
    <location>
        <begin position="170"/>
        <end position="190"/>
    </location>
</feature>
<dbReference type="CDD" id="cd00156">
    <property type="entry name" value="REC"/>
    <property type="match status" value="1"/>
</dbReference>
<keyword evidence="4" id="KW-0808">Transferase</keyword>
<dbReference type="GO" id="GO:0000155">
    <property type="term" value="F:phosphorelay sensor kinase activity"/>
    <property type="evidence" value="ECO:0007669"/>
    <property type="project" value="InterPro"/>
</dbReference>
<dbReference type="Pfam" id="PF02518">
    <property type="entry name" value="HATPase_c"/>
    <property type="match status" value="1"/>
</dbReference>
<dbReference type="SUPFAM" id="SSF52172">
    <property type="entry name" value="CheY-like"/>
    <property type="match status" value="1"/>
</dbReference>
<evidence type="ECO:0000256" key="2">
    <source>
        <dbReference type="ARBA" id="ARBA00012438"/>
    </source>
</evidence>
<reference evidence="11 12" key="1">
    <citation type="submission" date="2020-08" db="EMBL/GenBank/DDBJ databases">
        <title>Genomic Encyclopedia of Type Strains, Phase III (KMG-III): the genomes of soil and plant-associated and newly described type strains.</title>
        <authorList>
            <person name="Whitman W."/>
        </authorList>
    </citation>
    <scope>NUCLEOTIDE SEQUENCE [LARGE SCALE GENOMIC DNA]</scope>
    <source>
        <strain evidence="11 12">CECT 8571</strain>
    </source>
</reference>
<dbReference type="Pfam" id="PF00072">
    <property type="entry name" value="Response_reg"/>
    <property type="match status" value="1"/>
</dbReference>
<dbReference type="EC" id="2.7.13.3" evidence="2"/>
<evidence type="ECO:0000256" key="8">
    <source>
        <dbReference type="SAM" id="Phobius"/>
    </source>
</evidence>
<accession>A0A839UL55</accession>
<protein>
    <recommendedName>
        <fullName evidence="2">histidine kinase</fullName>
        <ecNumber evidence="2">2.7.13.3</ecNumber>
    </recommendedName>
</protein>
<gene>
    <name evidence="11" type="ORF">FHS30_000485</name>
</gene>
<dbReference type="InterPro" id="IPR003661">
    <property type="entry name" value="HisK_dim/P_dom"/>
</dbReference>
<dbReference type="PANTHER" id="PTHR43711">
    <property type="entry name" value="TWO-COMPONENT HISTIDINE KINASE"/>
    <property type="match status" value="1"/>
</dbReference>
<dbReference type="InterPro" id="IPR005467">
    <property type="entry name" value="His_kinase_dom"/>
</dbReference>
<dbReference type="InterPro" id="IPR004358">
    <property type="entry name" value="Sig_transdc_His_kin-like_C"/>
</dbReference>
<feature type="transmembrane region" description="Helical" evidence="8">
    <location>
        <begin position="56"/>
        <end position="73"/>
    </location>
</feature>
<sequence>MELANAQHDKSAPLSAPEQREILHLLAKQSLRVPLAKVPSVLLIVALAWRYTAHEVLLAWAACMTGIMLLRGWQLHNIHERFQSRPQDGLRLGVLLSALNGVGMGASVLLFPELPEVERAMHTLIMLGITTGAIATTAGHLGLFLGYAIPVMTPLVVMWSIVGGTEDSPWIGPTIGMLIAFFLLMMVSLARDVARLYRESFRIRSEQASTNVQLQQALSQAEAASHAKTRFLASASHDLRQPIHTLSLFSAALSRRALDAKSQQIAHHMEGAIDALAAQLDALLDISKLDAGIVTVKPKPTNLRNLLERLYEEHLHNARQKHLHLGISALQDVTLNLDPVLLDRILRNLIGNAIKYTDQGGVDIEMQSDANTVCISVVDSGRGIPEQEQKRIFEEFYQLDNPERDRSKGLGLGLAIVSRLAQLLNIEMALSSTPGQGTRFTLSLARQEHTAETAATPEQEFSVPWQALTVLVVDDDASVRLAMGALLQELGCTVLSADNAESALAVSANQQPDLILSDVRLKGTEDGVDVVHAVRQRFPDLPALLVSGETAPDVLSKLERTYLNLIHKPVNLASLRQAIGELLSPEKSTT</sequence>
<dbReference type="Pfam" id="PF00512">
    <property type="entry name" value="HisKA"/>
    <property type="match status" value="1"/>
</dbReference>
<evidence type="ECO:0000259" key="10">
    <source>
        <dbReference type="PROSITE" id="PS50110"/>
    </source>
</evidence>
<dbReference type="InterPro" id="IPR050736">
    <property type="entry name" value="Sensor_HK_Regulatory"/>
</dbReference>
<comment type="catalytic activity">
    <reaction evidence="1">
        <text>ATP + protein L-histidine = ADP + protein N-phospho-L-histidine.</text>
        <dbReference type="EC" id="2.7.13.3"/>
    </reaction>
</comment>
<evidence type="ECO:0000256" key="5">
    <source>
        <dbReference type="ARBA" id="ARBA00022777"/>
    </source>
</evidence>
<dbReference type="EMBL" id="JACHXZ010000001">
    <property type="protein sequence ID" value="MBB3167309.1"/>
    <property type="molecule type" value="Genomic_DNA"/>
</dbReference>
<dbReference type="Gene3D" id="3.40.50.2300">
    <property type="match status" value="1"/>
</dbReference>
<keyword evidence="6" id="KW-0902">Two-component regulatory system</keyword>